<gene>
    <name evidence="1" type="ORF">CWI39_0019p0010</name>
</gene>
<evidence type="ECO:0000313" key="1">
    <source>
        <dbReference type="EMBL" id="TBU09914.1"/>
    </source>
</evidence>
<dbReference type="VEuPathDB" id="MicrosporidiaDB:CWI36_0053p0040"/>
<name>A0A4Q9LNK8_9MICR</name>
<protein>
    <submittedName>
        <fullName evidence="1">Uncharacterized protein</fullName>
    </submittedName>
</protein>
<proteinExistence type="predicted"/>
<reference evidence="1 2" key="1">
    <citation type="submission" date="2017-12" db="EMBL/GenBank/DDBJ databases">
        <authorList>
            <person name="Pombert J.-F."/>
            <person name="Haag K.L."/>
            <person name="Ebert D."/>
        </authorList>
    </citation>
    <scope>NUCLEOTIDE SEQUENCE [LARGE SCALE GENOMIC DNA]</scope>
    <source>
        <strain evidence="1">IL-BN-2</strain>
    </source>
</reference>
<sequence>MVIPSIYSMTIPTRKKLKDITNISTKNKKSNEIEKCIPVTDEEIEYLDVISDTSSYNLYDDFTVNIM</sequence>
<comment type="caution">
    <text evidence="1">The sequence shown here is derived from an EMBL/GenBank/DDBJ whole genome shotgun (WGS) entry which is preliminary data.</text>
</comment>
<dbReference type="VEuPathDB" id="MicrosporidiaDB:CWI39_0019p0010"/>
<organism evidence="1 2">
    <name type="scientific">Hamiltosporidium magnivora</name>
    <dbReference type="NCBI Taxonomy" id="148818"/>
    <lineage>
        <taxon>Eukaryota</taxon>
        <taxon>Fungi</taxon>
        <taxon>Fungi incertae sedis</taxon>
        <taxon>Microsporidia</taxon>
        <taxon>Dubosqiidae</taxon>
        <taxon>Hamiltosporidium</taxon>
    </lineage>
</organism>
<dbReference type="Proteomes" id="UP000293045">
    <property type="component" value="Unassembled WGS sequence"/>
</dbReference>
<accession>A0A4Q9LNK8</accession>
<dbReference type="AlphaFoldDB" id="A0A4Q9LNK8"/>
<dbReference type="EMBL" id="PIXR01000019">
    <property type="protein sequence ID" value="TBU09914.1"/>
    <property type="molecule type" value="Genomic_DNA"/>
</dbReference>
<evidence type="ECO:0000313" key="2">
    <source>
        <dbReference type="Proteomes" id="UP000293045"/>
    </source>
</evidence>